<dbReference type="GO" id="GO:0003735">
    <property type="term" value="F:structural constituent of ribosome"/>
    <property type="evidence" value="ECO:0007669"/>
    <property type="project" value="InterPro"/>
</dbReference>
<reference evidence="2" key="1">
    <citation type="submission" date="2016-10" db="EMBL/GenBank/DDBJ databases">
        <title>Sequence of Gallionella enrichment culture.</title>
        <authorList>
            <person name="Poehlein A."/>
            <person name="Muehling M."/>
            <person name="Daniel R."/>
        </authorList>
    </citation>
    <scope>NUCLEOTIDE SEQUENCE</scope>
</reference>
<accession>A0A1J5TY46</accession>
<dbReference type="Pfam" id="PF01250">
    <property type="entry name" value="Ribosomal_S6"/>
    <property type="match status" value="1"/>
</dbReference>
<dbReference type="InterPro" id="IPR014717">
    <property type="entry name" value="Transl_elong_EF1B/ribsomal_bS6"/>
</dbReference>
<dbReference type="SUPFAM" id="SSF54995">
    <property type="entry name" value="Ribosomal protein S6"/>
    <property type="match status" value="1"/>
</dbReference>
<keyword evidence="2" id="KW-0689">Ribosomal protein</keyword>
<dbReference type="AlphaFoldDB" id="A0A1J5TY46"/>
<dbReference type="GO" id="GO:0019843">
    <property type="term" value="F:rRNA binding"/>
    <property type="evidence" value="ECO:0007669"/>
    <property type="project" value="InterPro"/>
</dbReference>
<gene>
    <name evidence="2" type="primary">rpsF_1</name>
    <name evidence="2" type="ORF">GALL_10720</name>
</gene>
<comment type="similarity">
    <text evidence="1">Belongs to the bacterial ribosomal protein bS6 family.</text>
</comment>
<organism evidence="2">
    <name type="scientific">mine drainage metagenome</name>
    <dbReference type="NCBI Taxonomy" id="410659"/>
    <lineage>
        <taxon>unclassified sequences</taxon>
        <taxon>metagenomes</taxon>
        <taxon>ecological metagenomes</taxon>
    </lineage>
</organism>
<comment type="caution">
    <text evidence="2">The sequence shown here is derived from an EMBL/GenBank/DDBJ whole genome shotgun (WGS) entry which is preliminary data.</text>
</comment>
<evidence type="ECO:0000256" key="1">
    <source>
        <dbReference type="ARBA" id="ARBA00009512"/>
    </source>
</evidence>
<dbReference type="InterPro" id="IPR020814">
    <property type="entry name" value="Ribosomal_S6_plastid/chlpt"/>
</dbReference>
<dbReference type="NCBIfam" id="TIGR00166">
    <property type="entry name" value="S6"/>
    <property type="match status" value="1"/>
</dbReference>
<dbReference type="EMBL" id="MLJW01000002">
    <property type="protein sequence ID" value="OIR18732.1"/>
    <property type="molecule type" value="Genomic_DNA"/>
</dbReference>
<dbReference type="CDD" id="cd00473">
    <property type="entry name" value="bS6"/>
    <property type="match status" value="1"/>
</dbReference>
<sequence length="98" mass="11265">MNSTLRTYRATFILDNRGTEDSVEKIIEEVKGEIAAVKGEVTAVENLGRRDFVRVTDKKITNGVYVQMDFSADAECPVKLRERLRLNRRVYRTIVESI</sequence>
<proteinExistence type="inferred from homology"/>
<dbReference type="InterPro" id="IPR035980">
    <property type="entry name" value="Ribosomal_bS6_sf"/>
</dbReference>
<name>A0A1J5TY46_9ZZZZ</name>
<evidence type="ECO:0000313" key="2">
    <source>
        <dbReference type="EMBL" id="OIR18732.1"/>
    </source>
</evidence>
<dbReference type="GO" id="GO:0005840">
    <property type="term" value="C:ribosome"/>
    <property type="evidence" value="ECO:0007669"/>
    <property type="project" value="UniProtKB-KW"/>
</dbReference>
<keyword evidence="2" id="KW-0687">Ribonucleoprotein</keyword>
<dbReference type="GO" id="GO:0006412">
    <property type="term" value="P:translation"/>
    <property type="evidence" value="ECO:0007669"/>
    <property type="project" value="InterPro"/>
</dbReference>
<dbReference type="Gene3D" id="3.30.70.60">
    <property type="match status" value="1"/>
</dbReference>
<protein>
    <submittedName>
        <fullName evidence="2">30S ribosomal protein S6</fullName>
    </submittedName>
</protein>
<dbReference type="InterPro" id="IPR000529">
    <property type="entry name" value="Ribosomal_bS6"/>
</dbReference>